<protein>
    <submittedName>
        <fullName evidence="12">Mevalonate kinase</fullName>
    </submittedName>
</protein>
<evidence type="ECO:0000313" key="12">
    <source>
        <dbReference type="EMBL" id="BDR60513.1"/>
    </source>
</evidence>
<keyword evidence="8" id="KW-0443">Lipid metabolism</keyword>
<keyword evidence="3" id="KW-0808">Transferase</keyword>
<dbReference type="NCBIfam" id="TIGR00549">
    <property type="entry name" value="mevalon_kin"/>
    <property type="match status" value="1"/>
</dbReference>
<dbReference type="Gene3D" id="3.30.70.890">
    <property type="entry name" value="GHMP kinase, C-terminal domain"/>
    <property type="match status" value="1"/>
</dbReference>
<dbReference type="PANTHER" id="PTHR43290:SF2">
    <property type="entry name" value="MEVALONATE KINASE"/>
    <property type="match status" value="1"/>
</dbReference>
<name>A0ABM8BGW8_9LACO</name>
<keyword evidence="4" id="KW-0547">Nucleotide-binding</keyword>
<dbReference type="EMBL" id="AP026803">
    <property type="protein sequence ID" value="BDR60513.1"/>
    <property type="molecule type" value="Genomic_DNA"/>
</dbReference>
<dbReference type="PANTHER" id="PTHR43290">
    <property type="entry name" value="MEVALONATE KINASE"/>
    <property type="match status" value="1"/>
</dbReference>
<keyword evidence="6" id="KW-0067">ATP-binding</keyword>
<dbReference type="PRINTS" id="PR00959">
    <property type="entry name" value="MEVGALKINASE"/>
</dbReference>
<reference evidence="12 13" key="1">
    <citation type="journal article" date="2023" name="Microbiol. Spectr.">
        <title>Symbiosis of Carpenter Bees with Uncharacterized Lactic Acid Bacteria Showing NAD Auxotrophy.</title>
        <authorList>
            <person name="Kawasaki S."/>
            <person name="Ozawa K."/>
            <person name="Mori T."/>
            <person name="Yamamoto A."/>
            <person name="Ito M."/>
            <person name="Ohkuma M."/>
            <person name="Sakamoto M."/>
            <person name="Matsutani M."/>
        </authorList>
    </citation>
    <scope>NUCLEOTIDE SEQUENCE [LARGE SCALE GENOMIC DNA]</scope>
    <source>
        <strain evidence="12 13">Kim32-2</strain>
    </source>
</reference>
<evidence type="ECO:0000256" key="3">
    <source>
        <dbReference type="ARBA" id="ARBA00022679"/>
    </source>
</evidence>
<dbReference type="Proteomes" id="UP001321741">
    <property type="component" value="Chromosome"/>
</dbReference>
<accession>A0ABM8BGW8</accession>
<feature type="domain" description="GHMP kinase N-terminal" evidence="10">
    <location>
        <begin position="70"/>
        <end position="145"/>
    </location>
</feature>
<evidence type="ECO:0000256" key="6">
    <source>
        <dbReference type="ARBA" id="ARBA00022840"/>
    </source>
</evidence>
<dbReference type="Pfam" id="PF08544">
    <property type="entry name" value="GHMP_kinases_C"/>
    <property type="match status" value="1"/>
</dbReference>
<dbReference type="Pfam" id="PF00288">
    <property type="entry name" value="GHMP_kinases_N"/>
    <property type="match status" value="1"/>
</dbReference>
<sequence length="302" mass="32444">MKNSYLAHGKVILMGEHAVVYGYDALALPLKSLQIRTTVERAAEMWMATAKYHGPFWAAPAEYDGLKYVVRTMLTKAASQQPLKFTYRGQIPTKRGLGSSASVALATTRVLNDYFKLGLTEAEVIAITNQAETINHGQASGLDAATVNSDHLIFFNQKRGPVALQAELKASLLIMDTGELGSTKEAVALVHQQLEQSPAAASKLATLGQLATETKTAWLKQDQQGVGHNFNRAQAILTSLDLSTAKIAELQKIALSHGALGFKLSGSGLGGIVIALCKDQVLARRIATACQSLVTNSWIEEI</sequence>
<dbReference type="InterPro" id="IPR020568">
    <property type="entry name" value="Ribosomal_Su5_D2-typ_SF"/>
</dbReference>
<dbReference type="InterPro" id="IPR006205">
    <property type="entry name" value="Mev_gal_kin"/>
</dbReference>
<organism evidence="12 13">
    <name type="scientific">Lactobacillus xylocopicola</name>
    <dbReference type="NCBI Taxonomy" id="2976676"/>
    <lineage>
        <taxon>Bacteria</taxon>
        <taxon>Bacillati</taxon>
        <taxon>Bacillota</taxon>
        <taxon>Bacilli</taxon>
        <taxon>Lactobacillales</taxon>
        <taxon>Lactobacillaceae</taxon>
        <taxon>Lactobacillus</taxon>
    </lineage>
</organism>
<keyword evidence="1" id="KW-0963">Cytoplasm</keyword>
<evidence type="ECO:0000256" key="7">
    <source>
        <dbReference type="ARBA" id="ARBA00022842"/>
    </source>
</evidence>
<evidence type="ECO:0000256" key="5">
    <source>
        <dbReference type="ARBA" id="ARBA00022777"/>
    </source>
</evidence>
<evidence type="ECO:0000256" key="4">
    <source>
        <dbReference type="ARBA" id="ARBA00022741"/>
    </source>
</evidence>
<keyword evidence="7" id="KW-0460">Magnesium</keyword>
<evidence type="ECO:0000256" key="9">
    <source>
        <dbReference type="ARBA" id="ARBA00029438"/>
    </source>
</evidence>
<comment type="pathway">
    <text evidence="9">Isoprenoid biosynthesis; isopentenyl diphosphate biosynthesis via mevalonate pathway; isopentenyl diphosphate from (R)-mevalonate: step 1/3.</text>
</comment>
<dbReference type="GO" id="GO:0016301">
    <property type="term" value="F:kinase activity"/>
    <property type="evidence" value="ECO:0007669"/>
    <property type="project" value="UniProtKB-KW"/>
</dbReference>
<dbReference type="SUPFAM" id="SSF55060">
    <property type="entry name" value="GHMP Kinase, C-terminal domain"/>
    <property type="match status" value="1"/>
</dbReference>
<keyword evidence="13" id="KW-1185">Reference proteome</keyword>
<keyword evidence="2" id="KW-0444">Lipid biosynthesis</keyword>
<dbReference type="InterPro" id="IPR036554">
    <property type="entry name" value="GHMP_kinase_C_sf"/>
</dbReference>
<evidence type="ECO:0000313" key="13">
    <source>
        <dbReference type="Proteomes" id="UP001321741"/>
    </source>
</evidence>
<evidence type="ECO:0000256" key="8">
    <source>
        <dbReference type="ARBA" id="ARBA00023098"/>
    </source>
</evidence>
<proteinExistence type="predicted"/>
<evidence type="ECO:0000256" key="1">
    <source>
        <dbReference type="ARBA" id="ARBA00022490"/>
    </source>
</evidence>
<dbReference type="RefSeq" id="WP_317638210.1">
    <property type="nucleotide sequence ID" value="NZ_AP026803.1"/>
</dbReference>
<dbReference type="InterPro" id="IPR014721">
    <property type="entry name" value="Ribsml_uS5_D2-typ_fold_subgr"/>
</dbReference>
<evidence type="ECO:0000259" key="10">
    <source>
        <dbReference type="Pfam" id="PF00288"/>
    </source>
</evidence>
<gene>
    <name evidence="12" type="primary">mvaK</name>
    <name evidence="12" type="ORF">KIM322_07740</name>
</gene>
<dbReference type="Gene3D" id="3.30.230.10">
    <property type="match status" value="1"/>
</dbReference>
<dbReference type="InterPro" id="IPR006204">
    <property type="entry name" value="GHMP_kinase_N_dom"/>
</dbReference>
<feature type="domain" description="GHMP kinase C-terminal" evidence="11">
    <location>
        <begin position="220"/>
        <end position="291"/>
    </location>
</feature>
<evidence type="ECO:0000259" key="11">
    <source>
        <dbReference type="Pfam" id="PF08544"/>
    </source>
</evidence>
<dbReference type="SUPFAM" id="SSF54211">
    <property type="entry name" value="Ribosomal protein S5 domain 2-like"/>
    <property type="match status" value="1"/>
</dbReference>
<keyword evidence="5 12" id="KW-0418">Kinase</keyword>
<evidence type="ECO:0000256" key="2">
    <source>
        <dbReference type="ARBA" id="ARBA00022516"/>
    </source>
</evidence>
<dbReference type="InterPro" id="IPR013750">
    <property type="entry name" value="GHMP_kinase_C_dom"/>
</dbReference>